<dbReference type="InterPro" id="IPR042230">
    <property type="entry name" value="CusF_sf"/>
</dbReference>
<proteinExistence type="predicted"/>
<dbReference type="OrthoDB" id="9180744at2"/>
<feature type="signal peptide" evidence="1">
    <location>
        <begin position="1"/>
        <end position="23"/>
    </location>
</feature>
<evidence type="ECO:0000256" key="1">
    <source>
        <dbReference type="SAM" id="SignalP"/>
    </source>
</evidence>
<comment type="caution">
    <text evidence="2">The sequence shown here is derived from an EMBL/GenBank/DDBJ whole genome shotgun (WGS) entry which is preliminary data.</text>
</comment>
<accession>A0A4Y9S026</accession>
<name>A0A4Y9S026_9BURK</name>
<sequence length="120" mass="12842">MFKSLLFAGALASALLAFQPAMAADDQANPHAHHGASTPASNAPWVEGTVKGVDAHTGTVTLDHGRIENIDMDAMTMAYRLQNAALAKDLKVGDRVRFSAEMVDDEPRITRIERLKGGAK</sequence>
<gene>
    <name evidence="2" type="ORF">E4L96_19800</name>
</gene>
<organism evidence="2 3">
    <name type="scientific">Zemynaea arenosa</name>
    <dbReference type="NCBI Taxonomy" id="2561931"/>
    <lineage>
        <taxon>Bacteria</taxon>
        <taxon>Pseudomonadati</taxon>
        <taxon>Pseudomonadota</taxon>
        <taxon>Betaproteobacteria</taxon>
        <taxon>Burkholderiales</taxon>
        <taxon>Oxalobacteraceae</taxon>
        <taxon>Telluria group</taxon>
        <taxon>Zemynaea</taxon>
    </lineage>
</organism>
<dbReference type="Proteomes" id="UP000298438">
    <property type="component" value="Unassembled WGS sequence"/>
</dbReference>
<dbReference type="Gene3D" id="2.40.50.320">
    <property type="entry name" value="Copper binding periplasmic protein CusF"/>
    <property type="match status" value="1"/>
</dbReference>
<keyword evidence="3" id="KW-1185">Reference proteome</keyword>
<dbReference type="AlphaFoldDB" id="A0A4Y9S026"/>
<feature type="chain" id="PRO_5021420707" evidence="1">
    <location>
        <begin position="24"/>
        <end position="120"/>
    </location>
</feature>
<evidence type="ECO:0000313" key="2">
    <source>
        <dbReference type="EMBL" id="TFW13345.1"/>
    </source>
</evidence>
<keyword evidence="1" id="KW-0732">Signal</keyword>
<dbReference type="Pfam" id="PF11604">
    <property type="entry name" value="CusF_Ec"/>
    <property type="match status" value="1"/>
</dbReference>
<dbReference type="InterPro" id="IPR021647">
    <property type="entry name" value="CusF_Ec"/>
</dbReference>
<reference evidence="2 3" key="1">
    <citation type="submission" date="2019-03" db="EMBL/GenBank/DDBJ databases">
        <title>Draft Genome Sequence of Massilia arenosa sp. nov., a Novel Massilia Species Isolated from a Sandy-loam Maize Soil.</title>
        <authorList>
            <person name="Raths R."/>
            <person name="Peta V."/>
            <person name="Bucking H."/>
        </authorList>
    </citation>
    <scope>NUCLEOTIDE SEQUENCE [LARGE SCALE GENOMIC DNA]</scope>
    <source>
        <strain evidence="2 3">MC02</strain>
    </source>
</reference>
<protein>
    <submittedName>
        <fullName evidence="2">Copper-binding protein</fullName>
    </submittedName>
</protein>
<dbReference type="EMBL" id="SPVF01000252">
    <property type="protein sequence ID" value="TFW13345.1"/>
    <property type="molecule type" value="Genomic_DNA"/>
</dbReference>
<evidence type="ECO:0000313" key="3">
    <source>
        <dbReference type="Proteomes" id="UP000298438"/>
    </source>
</evidence>